<feature type="compositionally biased region" description="Low complexity" evidence="1">
    <location>
        <begin position="16"/>
        <end position="30"/>
    </location>
</feature>
<keyword evidence="3" id="KW-1185">Reference proteome</keyword>
<dbReference type="Proteomes" id="UP000230233">
    <property type="component" value="Unassembled WGS sequence"/>
</dbReference>
<evidence type="ECO:0000313" key="2">
    <source>
        <dbReference type="EMBL" id="PIC14193.1"/>
    </source>
</evidence>
<feature type="region of interest" description="Disordered" evidence="1">
    <location>
        <begin position="16"/>
        <end position="46"/>
    </location>
</feature>
<organism evidence="2 3">
    <name type="scientific">Caenorhabditis nigoni</name>
    <dbReference type="NCBI Taxonomy" id="1611254"/>
    <lineage>
        <taxon>Eukaryota</taxon>
        <taxon>Metazoa</taxon>
        <taxon>Ecdysozoa</taxon>
        <taxon>Nematoda</taxon>
        <taxon>Chromadorea</taxon>
        <taxon>Rhabditida</taxon>
        <taxon>Rhabditina</taxon>
        <taxon>Rhabditomorpha</taxon>
        <taxon>Rhabditoidea</taxon>
        <taxon>Rhabditidae</taxon>
        <taxon>Peloderinae</taxon>
        <taxon>Caenorhabditis</taxon>
    </lineage>
</organism>
<protein>
    <submittedName>
        <fullName evidence="2">Uncharacterized protein</fullName>
    </submittedName>
</protein>
<gene>
    <name evidence="2" type="ORF">B9Z55_027185</name>
</gene>
<dbReference type="AlphaFoldDB" id="A0A2G5SH14"/>
<reference evidence="3" key="1">
    <citation type="submission" date="2017-10" db="EMBL/GenBank/DDBJ databases">
        <title>Rapid genome shrinkage in a self-fertile nematode reveals novel sperm competition proteins.</title>
        <authorList>
            <person name="Yin D."/>
            <person name="Schwarz E.M."/>
            <person name="Thomas C.G."/>
            <person name="Felde R.L."/>
            <person name="Korf I.F."/>
            <person name="Cutter A.D."/>
            <person name="Schartner C.M."/>
            <person name="Ralston E.J."/>
            <person name="Meyer B.J."/>
            <person name="Haag E.S."/>
        </authorList>
    </citation>
    <scope>NUCLEOTIDE SEQUENCE [LARGE SCALE GENOMIC DNA]</scope>
    <source>
        <strain evidence="3">JU1422</strain>
    </source>
</reference>
<dbReference type="EMBL" id="PDUG01000008">
    <property type="protein sequence ID" value="PIC14193.1"/>
    <property type="molecule type" value="Genomic_DNA"/>
</dbReference>
<feature type="compositionally biased region" description="Basic and acidic residues" evidence="1">
    <location>
        <begin position="31"/>
        <end position="44"/>
    </location>
</feature>
<proteinExistence type="predicted"/>
<accession>A0A2G5SH14</accession>
<name>A0A2G5SH14_9PELO</name>
<evidence type="ECO:0000313" key="3">
    <source>
        <dbReference type="Proteomes" id="UP000230233"/>
    </source>
</evidence>
<evidence type="ECO:0000256" key="1">
    <source>
        <dbReference type="SAM" id="MobiDB-lite"/>
    </source>
</evidence>
<sequence>MFFYFAGTILRMQPQRHYAQRRQAQAQQAQRHQDHPQDAQDHQDQQPLLPTYRATWAARKKHIAILGGLRKNKEMSTGAILDKVLEGYRAGPYEKEKVPDIAKAIGVRFGQRIEEERRGIEESYFLGSLEPILTGELNVNPEDLRELEEMRKARTRILLIFGASGTPNLLDIIF</sequence>
<comment type="caution">
    <text evidence="2">The sequence shown here is derived from an EMBL/GenBank/DDBJ whole genome shotgun (WGS) entry which is preliminary data.</text>
</comment>